<sequence length="71" mass="7286">MEKGECRVAGDCVSGVCDPTVGSHPSTTTRRCVGSGNEGDLCRINFGGSCNPPYRCINDVGGSDIGTCSDN</sequence>
<name>A0A1E1MGP1_RHYSE</name>
<proteinExistence type="predicted"/>
<dbReference type="Proteomes" id="UP000177625">
    <property type="component" value="Unassembled WGS sequence"/>
</dbReference>
<keyword evidence="2" id="KW-1185">Reference proteome</keyword>
<dbReference type="EMBL" id="FJVC01000327">
    <property type="protein sequence ID" value="CZT48251.1"/>
    <property type="molecule type" value="Genomic_DNA"/>
</dbReference>
<protein>
    <submittedName>
        <fullName evidence="1">Uncharacterized protein</fullName>
    </submittedName>
</protein>
<gene>
    <name evidence="1" type="ORF">RSE6_08923</name>
</gene>
<evidence type="ECO:0000313" key="2">
    <source>
        <dbReference type="Proteomes" id="UP000177625"/>
    </source>
</evidence>
<dbReference type="AlphaFoldDB" id="A0A1E1MGP1"/>
<evidence type="ECO:0000313" key="1">
    <source>
        <dbReference type="EMBL" id="CZT48251.1"/>
    </source>
</evidence>
<organism evidence="1 2">
    <name type="scientific">Rhynchosporium secalis</name>
    <name type="common">Barley scald fungus</name>
    <dbReference type="NCBI Taxonomy" id="38038"/>
    <lineage>
        <taxon>Eukaryota</taxon>
        <taxon>Fungi</taxon>
        <taxon>Dikarya</taxon>
        <taxon>Ascomycota</taxon>
        <taxon>Pezizomycotina</taxon>
        <taxon>Leotiomycetes</taxon>
        <taxon>Helotiales</taxon>
        <taxon>Ploettnerulaceae</taxon>
        <taxon>Rhynchosporium</taxon>
    </lineage>
</organism>
<accession>A0A1E1MGP1</accession>
<reference evidence="2" key="1">
    <citation type="submission" date="2016-03" db="EMBL/GenBank/DDBJ databases">
        <authorList>
            <person name="Guldener U."/>
        </authorList>
    </citation>
    <scope>NUCLEOTIDE SEQUENCE [LARGE SCALE GENOMIC DNA]</scope>
</reference>